<reference evidence="1" key="1">
    <citation type="submission" date="2024-01" db="EMBL/GenBank/DDBJ databases">
        <authorList>
            <person name="Webb A."/>
        </authorList>
    </citation>
    <scope>NUCLEOTIDE SEQUENCE</scope>
    <source>
        <strain evidence="1">Pm1</strain>
    </source>
</reference>
<organism evidence="1 2">
    <name type="scientific">Peronospora matthiolae</name>
    <dbReference type="NCBI Taxonomy" id="2874970"/>
    <lineage>
        <taxon>Eukaryota</taxon>
        <taxon>Sar</taxon>
        <taxon>Stramenopiles</taxon>
        <taxon>Oomycota</taxon>
        <taxon>Peronosporomycetes</taxon>
        <taxon>Peronosporales</taxon>
        <taxon>Peronosporaceae</taxon>
        <taxon>Peronospora</taxon>
    </lineage>
</organism>
<dbReference type="AlphaFoldDB" id="A0AAV1UW89"/>
<gene>
    <name evidence="1" type="ORF">PM001_LOCUS23088</name>
</gene>
<name>A0AAV1UW89_9STRA</name>
<sequence>MVKTGRLEMMDSSEAVQLTDFNSSSRLRIWDRMMEEEKVMNHTTSLVAGVVISPLHDFKWWFVK</sequence>
<dbReference type="Proteomes" id="UP001162060">
    <property type="component" value="Unassembled WGS sequence"/>
</dbReference>
<accession>A0AAV1UW89</accession>
<proteinExistence type="predicted"/>
<evidence type="ECO:0000313" key="1">
    <source>
        <dbReference type="EMBL" id="CAK7937938.1"/>
    </source>
</evidence>
<dbReference type="EMBL" id="CAKLBY020000228">
    <property type="protein sequence ID" value="CAK7937938.1"/>
    <property type="molecule type" value="Genomic_DNA"/>
</dbReference>
<comment type="caution">
    <text evidence="1">The sequence shown here is derived from an EMBL/GenBank/DDBJ whole genome shotgun (WGS) entry which is preliminary data.</text>
</comment>
<evidence type="ECO:0000313" key="2">
    <source>
        <dbReference type="Proteomes" id="UP001162060"/>
    </source>
</evidence>
<protein>
    <submittedName>
        <fullName evidence="1">Uncharacterized protein</fullName>
    </submittedName>
</protein>